<dbReference type="AlphaFoldDB" id="A0A1Q8TA02"/>
<name>A0A1Q8TA02_9GAMM</name>
<sequence length="88" mass="9726">MLFMILLTSNFLIMASRSIGFRELNFREKTKKAPLSAEQVNKYRDLAASEFPGRTARVIVVSANTGQHRLEAHGCKMAEAVVAGITSQ</sequence>
<gene>
    <name evidence="1" type="ORF">BTW10_14215</name>
</gene>
<accession>A0A1Q8TA02</accession>
<protein>
    <submittedName>
        <fullName evidence="1">Uncharacterized protein</fullName>
    </submittedName>
</protein>
<dbReference type="Proteomes" id="UP000186806">
    <property type="component" value="Unassembled WGS sequence"/>
</dbReference>
<proteinExistence type="predicted"/>
<comment type="caution">
    <text evidence="1">The sequence shown here is derived from an EMBL/GenBank/DDBJ whole genome shotgun (WGS) entry which is preliminary data.</text>
</comment>
<keyword evidence="2" id="KW-1185">Reference proteome</keyword>
<evidence type="ECO:0000313" key="2">
    <source>
        <dbReference type="Proteomes" id="UP000186806"/>
    </source>
</evidence>
<organism evidence="1 2">
    <name type="scientific">Chromohalobacter japonicus</name>
    <dbReference type="NCBI Taxonomy" id="223900"/>
    <lineage>
        <taxon>Bacteria</taxon>
        <taxon>Pseudomonadati</taxon>
        <taxon>Pseudomonadota</taxon>
        <taxon>Gammaproteobacteria</taxon>
        <taxon>Oceanospirillales</taxon>
        <taxon>Halomonadaceae</taxon>
        <taxon>Chromohalobacter</taxon>
    </lineage>
</organism>
<dbReference type="EMBL" id="MSDQ01000033">
    <property type="protein sequence ID" value="OLO10506.1"/>
    <property type="molecule type" value="Genomic_DNA"/>
</dbReference>
<evidence type="ECO:0000313" key="1">
    <source>
        <dbReference type="EMBL" id="OLO10506.1"/>
    </source>
</evidence>
<reference evidence="1 2" key="1">
    <citation type="submission" date="2016-12" db="EMBL/GenBank/DDBJ databases">
        <title>Draft genome sequences of strains Salinicola socius SMB35, Salinicola sp. MH3R3-1 and Chromohalobacter sp. SMB17 from the Verkhnekamsk potash mining region of Russia.</title>
        <authorList>
            <person name="Mavrodi D.V."/>
            <person name="Olsson B.E."/>
            <person name="Korsakova E.S."/>
            <person name="Pyankova A."/>
            <person name="Mavrodi O.V."/>
            <person name="Plotnikova E.G."/>
        </authorList>
    </citation>
    <scope>NUCLEOTIDE SEQUENCE [LARGE SCALE GENOMIC DNA]</scope>
    <source>
        <strain evidence="1 2">SMB17</strain>
    </source>
</reference>
<dbReference type="RefSeq" id="WP_075369958.1">
    <property type="nucleotide sequence ID" value="NZ_MSDQ01000033.1"/>
</dbReference>